<dbReference type="OrthoDB" id="6136178at2759"/>
<accession>A0A2G8JDB8</accession>
<dbReference type="InterPro" id="IPR035976">
    <property type="entry name" value="Sushi/SCR/CCP_sf"/>
</dbReference>
<dbReference type="InterPro" id="IPR043555">
    <property type="entry name" value="SRPX-like"/>
</dbReference>
<keyword evidence="3" id="KW-0768">Sushi</keyword>
<evidence type="ECO:0000256" key="2">
    <source>
        <dbReference type="ARBA" id="ARBA00023157"/>
    </source>
</evidence>
<evidence type="ECO:0000313" key="7">
    <source>
        <dbReference type="EMBL" id="PIK33734.1"/>
    </source>
</evidence>
<name>A0A2G8JDB8_STIJA</name>
<dbReference type="Pfam" id="PF02494">
    <property type="entry name" value="HYR"/>
    <property type="match status" value="2"/>
</dbReference>
<feature type="domain" description="HYR" evidence="5">
    <location>
        <begin position="460"/>
        <end position="545"/>
    </location>
</feature>
<evidence type="ECO:0000256" key="3">
    <source>
        <dbReference type="PROSITE-ProRule" id="PRU00302"/>
    </source>
</evidence>
<dbReference type="CDD" id="cd00033">
    <property type="entry name" value="CCP"/>
    <property type="match status" value="2"/>
</dbReference>
<dbReference type="InterPro" id="IPR003410">
    <property type="entry name" value="HYR_dom"/>
</dbReference>
<protein>
    <submittedName>
        <fullName evidence="7">Putative P-selectin-like</fullName>
    </submittedName>
</protein>
<evidence type="ECO:0000259" key="6">
    <source>
        <dbReference type="PROSITE" id="PS50923"/>
    </source>
</evidence>
<proteinExistence type="predicted"/>
<evidence type="ECO:0000259" key="5">
    <source>
        <dbReference type="PROSITE" id="PS50825"/>
    </source>
</evidence>
<keyword evidence="8" id="KW-1185">Reference proteome</keyword>
<sequence>MIDIENAGSVSRAYIAVINAAASIILADSTMKRLNPSDGKMKTVCLIKIEIAPPIRKCIACMSTIRYRQTLTFCVTGPELKLQSSLIDPFRIVLYTDVRKCITKPGYITSKQVMRAMDDSCNTARWGIKCAVTSICVSPLALIAGADCTFDLDKQPWKNTLCFQEVWSQLKCNVASKLWGNYEVPLFYKFTDFEAAVVSKMKFHGLLITVCILVCVSPTDGWRRRRRRRSPAPAPPADTTPPTFTNCRSHWTVPITTTSTVVTWTEPTATDDRPIRMQGGSGYCHGPPPVCMMPIFDISPTRSGPAPGSTFTEGRHAVTYTAQDLAGNIATCRIEFTVEIIRCPPIPPVSNGVHVCTYGVIGGSQCVFSCHHGYTLSGSATTHCNADTRRWSSPIPTCQVKTCSPPLVAPSHGSVSCSDSNRFMSLCTFYCDEGYEIPSGQSSALFCNGHVWSANPPICQDVKPPEFTACPTSFDVNIQSATSDSALVSYNSPRAVDNSGHVTIRLVEGKASGSRFDSGANTVKYRAEDGAGNIIECNFTINVIIIIVTG</sequence>
<dbReference type="PROSITE" id="PS50825">
    <property type="entry name" value="HYR"/>
    <property type="match status" value="2"/>
</dbReference>
<dbReference type="InterPro" id="IPR000436">
    <property type="entry name" value="Sushi_SCR_CCP_dom"/>
</dbReference>
<evidence type="ECO:0000313" key="8">
    <source>
        <dbReference type="Proteomes" id="UP000230750"/>
    </source>
</evidence>
<dbReference type="Gene3D" id="2.10.70.10">
    <property type="entry name" value="Complement Module, domain 1"/>
    <property type="match status" value="2"/>
</dbReference>
<keyword evidence="7" id="KW-0430">Lectin</keyword>
<reference evidence="7 8" key="1">
    <citation type="journal article" date="2017" name="PLoS Biol.">
        <title>The sea cucumber genome provides insights into morphological evolution and visceral regeneration.</title>
        <authorList>
            <person name="Zhang X."/>
            <person name="Sun L."/>
            <person name="Yuan J."/>
            <person name="Sun Y."/>
            <person name="Gao Y."/>
            <person name="Zhang L."/>
            <person name="Li S."/>
            <person name="Dai H."/>
            <person name="Hamel J.F."/>
            <person name="Liu C."/>
            <person name="Yu Y."/>
            <person name="Liu S."/>
            <person name="Lin W."/>
            <person name="Guo K."/>
            <person name="Jin S."/>
            <person name="Xu P."/>
            <person name="Storey K.B."/>
            <person name="Huan P."/>
            <person name="Zhang T."/>
            <person name="Zhou Y."/>
            <person name="Zhang J."/>
            <person name="Lin C."/>
            <person name="Li X."/>
            <person name="Xing L."/>
            <person name="Huo D."/>
            <person name="Sun M."/>
            <person name="Wang L."/>
            <person name="Mercier A."/>
            <person name="Li F."/>
            <person name="Yang H."/>
            <person name="Xiang J."/>
        </authorList>
    </citation>
    <scope>NUCLEOTIDE SEQUENCE [LARGE SCALE GENOMIC DNA]</scope>
    <source>
        <strain evidence="7">Shaxun</strain>
        <tissue evidence="7">Muscle</tissue>
    </source>
</reference>
<dbReference type="GO" id="GO:0030246">
    <property type="term" value="F:carbohydrate binding"/>
    <property type="evidence" value="ECO:0007669"/>
    <property type="project" value="UniProtKB-KW"/>
</dbReference>
<comment type="caution">
    <text evidence="3">Lacks conserved residue(s) required for the propagation of feature annotation.</text>
</comment>
<evidence type="ECO:0000256" key="1">
    <source>
        <dbReference type="ARBA" id="ARBA00022737"/>
    </source>
</evidence>
<keyword evidence="1" id="KW-0677">Repeat</keyword>
<dbReference type="Proteomes" id="UP000230750">
    <property type="component" value="Unassembled WGS sequence"/>
</dbReference>
<feature type="region of interest" description="Disordered" evidence="4">
    <location>
        <begin position="224"/>
        <end position="245"/>
    </location>
</feature>
<keyword evidence="2" id="KW-1015">Disulfide bond</keyword>
<dbReference type="EMBL" id="MRZV01002428">
    <property type="protein sequence ID" value="PIK33734.1"/>
    <property type="molecule type" value="Genomic_DNA"/>
</dbReference>
<comment type="caution">
    <text evidence="7">The sequence shown here is derived from an EMBL/GenBank/DDBJ whole genome shotgun (WGS) entry which is preliminary data.</text>
</comment>
<dbReference type="AlphaFoldDB" id="A0A2G8JDB8"/>
<feature type="domain" description="HYR" evidence="5">
    <location>
        <begin position="237"/>
        <end position="340"/>
    </location>
</feature>
<gene>
    <name evidence="7" type="ORF">BSL78_29450</name>
</gene>
<feature type="domain" description="Sushi" evidence="6">
    <location>
        <begin position="341"/>
        <end position="400"/>
    </location>
</feature>
<dbReference type="SUPFAM" id="SSF57535">
    <property type="entry name" value="Complement control module/SCR domain"/>
    <property type="match status" value="2"/>
</dbReference>
<dbReference type="PANTHER" id="PTHR46343">
    <property type="entry name" value="HYR DOMAIN-CONTAINING PROTEIN"/>
    <property type="match status" value="1"/>
</dbReference>
<dbReference type="PANTHER" id="PTHR46343:SF2">
    <property type="entry name" value="SUSHI_VON WILLEBRAND FACTOR TYPE A_EGF_PENTRAXIN DOMAIN-CONTAINING 1"/>
    <property type="match status" value="1"/>
</dbReference>
<dbReference type="SMART" id="SM00032">
    <property type="entry name" value="CCP"/>
    <property type="match status" value="2"/>
</dbReference>
<dbReference type="PROSITE" id="PS50923">
    <property type="entry name" value="SUSHI"/>
    <property type="match status" value="2"/>
</dbReference>
<organism evidence="7 8">
    <name type="scientific">Stichopus japonicus</name>
    <name type="common">Sea cucumber</name>
    <dbReference type="NCBI Taxonomy" id="307972"/>
    <lineage>
        <taxon>Eukaryota</taxon>
        <taxon>Metazoa</taxon>
        <taxon>Echinodermata</taxon>
        <taxon>Eleutherozoa</taxon>
        <taxon>Echinozoa</taxon>
        <taxon>Holothuroidea</taxon>
        <taxon>Aspidochirotacea</taxon>
        <taxon>Aspidochirotida</taxon>
        <taxon>Stichopodidae</taxon>
        <taxon>Apostichopus</taxon>
    </lineage>
</organism>
<evidence type="ECO:0000256" key="4">
    <source>
        <dbReference type="SAM" id="MobiDB-lite"/>
    </source>
</evidence>
<dbReference type="Pfam" id="PF00084">
    <property type="entry name" value="Sushi"/>
    <property type="match status" value="2"/>
</dbReference>
<feature type="domain" description="Sushi" evidence="6">
    <location>
        <begin position="401"/>
        <end position="461"/>
    </location>
</feature>